<organism evidence="3">
    <name type="scientific">Candidatus Kentrum sp. TC</name>
    <dbReference type="NCBI Taxonomy" id="2126339"/>
    <lineage>
        <taxon>Bacteria</taxon>
        <taxon>Pseudomonadati</taxon>
        <taxon>Pseudomonadota</taxon>
        <taxon>Gammaproteobacteria</taxon>
        <taxon>Candidatus Kentrum</taxon>
    </lineage>
</organism>
<dbReference type="EMBL" id="CAADFS010000068">
    <property type="protein sequence ID" value="VFK49111.1"/>
    <property type="molecule type" value="Genomic_DNA"/>
</dbReference>
<accession>A0A451A430</accession>
<dbReference type="AlphaFoldDB" id="A0A451A430"/>
<evidence type="ECO:0000313" key="3">
    <source>
        <dbReference type="EMBL" id="VFK60798.1"/>
    </source>
</evidence>
<reference evidence="3" key="1">
    <citation type="submission" date="2019-02" db="EMBL/GenBank/DDBJ databases">
        <authorList>
            <person name="Gruber-Vodicka R. H."/>
            <person name="Seah K. B. B."/>
        </authorList>
    </citation>
    <scope>NUCLEOTIDE SEQUENCE</scope>
    <source>
        <strain evidence="2">BECK_BZ123</strain>
        <strain evidence="1">BECK_BZ125</strain>
        <strain evidence="3">BECK_BZ126</strain>
    </source>
</reference>
<gene>
    <name evidence="2" type="ORF">BECKTC1821D_GA0114238_106816</name>
    <name evidence="1" type="ORF">BECKTC1821E_GA0114239_10495</name>
    <name evidence="3" type="ORF">BECKTC1821F_GA0114240_10504</name>
</gene>
<evidence type="ECO:0000313" key="1">
    <source>
        <dbReference type="EMBL" id="VFK45458.1"/>
    </source>
</evidence>
<name>A0A451A430_9GAMM</name>
<protein>
    <submittedName>
        <fullName evidence="3">Uncharacterized protein</fullName>
    </submittedName>
</protein>
<dbReference type="EMBL" id="CAADFW010000050">
    <property type="protein sequence ID" value="VFK60798.1"/>
    <property type="molecule type" value="Genomic_DNA"/>
</dbReference>
<sequence length="47" mass="5399">MELKPLYRCVAALDVHQAKLTVCVLHEDEAGEVQTELREFGDFIKRP</sequence>
<evidence type="ECO:0000313" key="2">
    <source>
        <dbReference type="EMBL" id="VFK49111.1"/>
    </source>
</evidence>
<proteinExistence type="predicted"/>
<dbReference type="EMBL" id="CAADFT010000049">
    <property type="protein sequence ID" value="VFK45458.1"/>
    <property type="molecule type" value="Genomic_DNA"/>
</dbReference>